<feature type="transmembrane region" description="Helical" evidence="1">
    <location>
        <begin position="28"/>
        <end position="50"/>
    </location>
</feature>
<dbReference type="PANTHER" id="PTHR30336">
    <property type="entry name" value="INNER MEMBRANE PROTEIN, PROBABLE PERMEASE"/>
    <property type="match status" value="1"/>
</dbReference>
<dbReference type="PANTHER" id="PTHR30336:SF4">
    <property type="entry name" value="ENVELOPE BIOGENESIS FACTOR ELYC"/>
    <property type="match status" value="1"/>
</dbReference>
<dbReference type="EMBL" id="JAHLQN010000001">
    <property type="protein sequence ID" value="MBU5627458.1"/>
    <property type="molecule type" value="Genomic_DNA"/>
</dbReference>
<evidence type="ECO:0000313" key="3">
    <source>
        <dbReference type="EMBL" id="MBU5627458.1"/>
    </source>
</evidence>
<protein>
    <submittedName>
        <fullName evidence="3">YdcF family protein</fullName>
    </submittedName>
</protein>
<evidence type="ECO:0000256" key="1">
    <source>
        <dbReference type="SAM" id="Phobius"/>
    </source>
</evidence>
<evidence type="ECO:0000313" key="4">
    <source>
        <dbReference type="Proteomes" id="UP000787672"/>
    </source>
</evidence>
<dbReference type="InterPro" id="IPR003848">
    <property type="entry name" value="DUF218"/>
</dbReference>
<keyword evidence="1" id="KW-0812">Transmembrane</keyword>
<gene>
    <name evidence="3" type="ORF">KQI82_11115</name>
</gene>
<evidence type="ECO:0000259" key="2">
    <source>
        <dbReference type="Pfam" id="PF02698"/>
    </source>
</evidence>
<keyword evidence="1" id="KW-0472">Membrane</keyword>
<dbReference type="Proteomes" id="UP000787672">
    <property type="component" value="Unassembled WGS sequence"/>
</dbReference>
<dbReference type="InterPro" id="IPR051599">
    <property type="entry name" value="Cell_Envelope_Assoc"/>
</dbReference>
<comment type="caution">
    <text evidence="3">The sequence shown here is derived from an EMBL/GenBank/DDBJ whole genome shotgun (WGS) entry which is preliminary data.</text>
</comment>
<feature type="transmembrane region" description="Helical" evidence="1">
    <location>
        <begin position="62"/>
        <end position="82"/>
    </location>
</feature>
<name>A0ABS6FAZ1_9FIRM</name>
<reference evidence="3 4" key="1">
    <citation type="submission" date="2021-06" db="EMBL/GenBank/DDBJ databases">
        <authorList>
            <person name="Sun Q."/>
            <person name="Li D."/>
        </authorList>
    </citation>
    <scope>NUCLEOTIDE SEQUENCE [LARGE SCALE GENOMIC DNA]</scope>
    <source>
        <strain evidence="3 4">MSJ-2</strain>
    </source>
</reference>
<sequence>MKGRWCAALICALAGVLLTVVRVWGMRFSGFLLIGTAAAIGLSALIDARAEKGRLWRWLRRAFYGALSVLIVLLTSIEVFVISKGREDFTALPSEAVIVLGAGVNGREPSLALKSRLDAALAYLEEHPDIPVVLTGGKGYGEEITEAQCMYEYLTGHGVEGERLITEEQALNTAENFAFSRALLSEHGVDVENGLVAVVTNDFHVARSRLIAQRQGVRMLGVPAPLPWKHLSANYYLRESFAMVKTFLFD</sequence>
<accession>A0ABS6FAZ1</accession>
<dbReference type="RefSeq" id="WP_216632821.1">
    <property type="nucleotide sequence ID" value="NZ_JAHLQN010000001.1"/>
</dbReference>
<organism evidence="3 4">
    <name type="scientific">Dysosmobacter acutus</name>
    <dbReference type="NCBI Taxonomy" id="2841504"/>
    <lineage>
        <taxon>Bacteria</taxon>
        <taxon>Bacillati</taxon>
        <taxon>Bacillota</taxon>
        <taxon>Clostridia</taxon>
        <taxon>Eubacteriales</taxon>
        <taxon>Oscillospiraceae</taxon>
        <taxon>Dysosmobacter</taxon>
    </lineage>
</organism>
<proteinExistence type="predicted"/>
<dbReference type="CDD" id="cd06259">
    <property type="entry name" value="YdcF-like"/>
    <property type="match status" value="1"/>
</dbReference>
<keyword evidence="4" id="KW-1185">Reference proteome</keyword>
<keyword evidence="1" id="KW-1133">Transmembrane helix</keyword>
<dbReference type="Pfam" id="PF02698">
    <property type="entry name" value="DUF218"/>
    <property type="match status" value="1"/>
</dbReference>
<feature type="domain" description="DUF218" evidence="2">
    <location>
        <begin position="95"/>
        <end position="241"/>
    </location>
</feature>